<dbReference type="EMBL" id="CP022745">
    <property type="protein sequence ID" value="ASY45097.1"/>
    <property type="molecule type" value="Genomic_DNA"/>
</dbReference>
<dbReference type="NCBIfam" id="TIGR01730">
    <property type="entry name" value="RND_mfp"/>
    <property type="match status" value="1"/>
</dbReference>
<comment type="similarity">
    <text evidence="1">Belongs to the membrane fusion protein (MFP) (TC 8.A.1) family.</text>
</comment>
<feature type="region of interest" description="Disordered" evidence="2">
    <location>
        <begin position="32"/>
        <end position="66"/>
    </location>
</feature>
<dbReference type="RefSeq" id="WP_017182484.1">
    <property type="nucleotide sequence ID" value="NZ_BBQY01000016.1"/>
</dbReference>
<dbReference type="Gene3D" id="2.40.30.170">
    <property type="match status" value="1"/>
</dbReference>
<dbReference type="Proteomes" id="UP000290975">
    <property type="component" value="Unassembled WGS sequence"/>
</dbReference>
<dbReference type="EMBL" id="BBQY01000016">
    <property type="protein sequence ID" value="GBH31437.1"/>
    <property type="molecule type" value="Genomic_DNA"/>
</dbReference>
<evidence type="ECO:0000313" key="5">
    <source>
        <dbReference type="EMBL" id="GBH31437.1"/>
    </source>
</evidence>
<accession>A0A401J454</accession>
<sequence length="323" mass="34159">MDRKQAVIFGGGALALIAGITLVVRSDETPAAQQKAPAPAGPVTTAKAAGAPVRPSSGNAATPPGMDAARPTDCLIEPSQIVRVNSGVEGVIQNIYVDRGDDVQRGQVVAQLYTDVERAAAAAAQARASNPHTERAAASRAAYLATVSQRSDQVSQYLARDVVDEARANAQSAAEERKAAAEDQRVARLEYVQAQRVIGQKTVRSPVNGIVTERRMAPGEYRGADATHILTIAQVDPLNVEVFAPIAQLDAVQVGDEVSIFPEAPVGGKYRARIKVIDRVFDAASGTFGMRLELPNPGNKLPAGLRCRLEIDRKPASITARSK</sequence>
<dbReference type="InterPro" id="IPR006143">
    <property type="entry name" value="RND_pump_MFP"/>
</dbReference>
<reference evidence="4 6" key="2">
    <citation type="submission" date="2017-08" db="EMBL/GenBank/DDBJ databases">
        <title>Whole Genome Sequence of Sphingobium hydrophobicum C1: Insights into Adaption to the Electronic-waste Contaminated Sediment.</title>
        <authorList>
            <person name="Song D."/>
            <person name="Chen X."/>
            <person name="Xu M."/>
        </authorList>
    </citation>
    <scope>NUCLEOTIDE SEQUENCE [LARGE SCALE GENOMIC DNA]</scope>
    <source>
        <strain evidence="4 6">C1</strain>
    </source>
</reference>
<evidence type="ECO:0000256" key="1">
    <source>
        <dbReference type="ARBA" id="ARBA00009477"/>
    </source>
</evidence>
<evidence type="ECO:0000256" key="2">
    <source>
        <dbReference type="SAM" id="MobiDB-lite"/>
    </source>
</evidence>
<evidence type="ECO:0000259" key="3">
    <source>
        <dbReference type="Pfam" id="PF25954"/>
    </source>
</evidence>
<evidence type="ECO:0000313" key="4">
    <source>
        <dbReference type="EMBL" id="ASY45097.1"/>
    </source>
</evidence>
<dbReference type="KEGG" id="shyd:CJD35_12085"/>
<feature type="domain" description="CusB-like beta-barrel" evidence="3">
    <location>
        <begin position="241"/>
        <end position="312"/>
    </location>
</feature>
<evidence type="ECO:0000313" key="7">
    <source>
        <dbReference type="Proteomes" id="UP000290975"/>
    </source>
</evidence>
<dbReference type="InterPro" id="IPR058792">
    <property type="entry name" value="Beta-barrel_RND_2"/>
</dbReference>
<organism evidence="4 6">
    <name type="scientific">Sphingobium xenophagum</name>
    <dbReference type="NCBI Taxonomy" id="121428"/>
    <lineage>
        <taxon>Bacteria</taxon>
        <taxon>Pseudomonadati</taxon>
        <taxon>Pseudomonadota</taxon>
        <taxon>Alphaproteobacteria</taxon>
        <taxon>Sphingomonadales</taxon>
        <taxon>Sphingomonadaceae</taxon>
        <taxon>Sphingobium</taxon>
    </lineage>
</organism>
<dbReference type="PANTHER" id="PTHR30469">
    <property type="entry name" value="MULTIDRUG RESISTANCE PROTEIN MDTA"/>
    <property type="match status" value="1"/>
</dbReference>
<name>A0A249MVB8_SPHXE</name>
<dbReference type="SUPFAM" id="SSF111369">
    <property type="entry name" value="HlyD-like secretion proteins"/>
    <property type="match status" value="1"/>
</dbReference>
<accession>A0A249MVB8</accession>
<evidence type="ECO:0000313" key="6">
    <source>
        <dbReference type="Proteomes" id="UP000217141"/>
    </source>
</evidence>
<dbReference type="AlphaFoldDB" id="A0A249MVB8"/>
<gene>
    <name evidence="4" type="ORF">CJD35_12085</name>
    <name evidence="5" type="ORF">MBESOW_P2693</name>
</gene>
<reference evidence="5 7" key="1">
    <citation type="submission" date="2014-12" db="EMBL/GenBank/DDBJ databases">
        <title>Whole genome sequencing of Sphingobium xenophagum OW59.</title>
        <authorList>
            <person name="Ohta Y."/>
            <person name="Nishi S."/>
            <person name="Hatada Y."/>
        </authorList>
    </citation>
    <scope>NUCLEOTIDE SEQUENCE [LARGE SCALE GENOMIC DNA]</scope>
    <source>
        <strain evidence="5 7">OW59</strain>
    </source>
</reference>
<feature type="compositionally biased region" description="Low complexity" evidence="2">
    <location>
        <begin position="32"/>
        <end position="42"/>
    </location>
</feature>
<dbReference type="GO" id="GO:0015562">
    <property type="term" value="F:efflux transmembrane transporter activity"/>
    <property type="evidence" value="ECO:0007669"/>
    <property type="project" value="TreeGrafter"/>
</dbReference>
<dbReference type="Proteomes" id="UP000217141">
    <property type="component" value="Chromosome I"/>
</dbReference>
<dbReference type="PANTHER" id="PTHR30469:SF15">
    <property type="entry name" value="HLYD FAMILY OF SECRETION PROTEINS"/>
    <property type="match status" value="1"/>
</dbReference>
<protein>
    <submittedName>
        <fullName evidence="4">HlyD family secretion protein</fullName>
    </submittedName>
</protein>
<dbReference type="Pfam" id="PF25954">
    <property type="entry name" value="Beta-barrel_RND_2"/>
    <property type="match status" value="1"/>
</dbReference>
<dbReference type="Gene3D" id="1.10.287.470">
    <property type="entry name" value="Helix hairpin bin"/>
    <property type="match status" value="1"/>
</dbReference>
<keyword evidence="7" id="KW-1185">Reference proteome</keyword>
<proteinExistence type="inferred from homology"/>
<dbReference type="GO" id="GO:1990281">
    <property type="term" value="C:efflux pump complex"/>
    <property type="evidence" value="ECO:0007669"/>
    <property type="project" value="TreeGrafter"/>
</dbReference>
<dbReference type="STRING" id="1192759.GCA_000277525_01625"/>
<dbReference type="Gene3D" id="2.40.50.100">
    <property type="match status" value="1"/>
</dbReference>